<protein>
    <recommendedName>
        <fullName evidence="1">Transposase IS200-like domain-containing protein</fullName>
    </recommendedName>
</protein>
<dbReference type="GO" id="GO:0043565">
    <property type="term" value="F:sequence-specific DNA binding"/>
    <property type="evidence" value="ECO:0007669"/>
    <property type="project" value="TreeGrafter"/>
</dbReference>
<name>A0A0G0Z2W3_9BACT</name>
<accession>A0A0G0Z2W3</accession>
<organism evidence="2 3">
    <name type="scientific">Candidatus Kuenenbacteria bacterium GW2011_GWA2_42_15</name>
    <dbReference type="NCBI Taxonomy" id="1618677"/>
    <lineage>
        <taxon>Bacteria</taxon>
        <taxon>Candidatus Kueneniibacteriota</taxon>
    </lineage>
</organism>
<dbReference type="GO" id="GO:0004803">
    <property type="term" value="F:transposase activity"/>
    <property type="evidence" value="ECO:0007669"/>
    <property type="project" value="InterPro"/>
</dbReference>
<proteinExistence type="predicted"/>
<dbReference type="SMART" id="SM01321">
    <property type="entry name" value="Y1_Tnp"/>
    <property type="match status" value="1"/>
</dbReference>
<comment type="caution">
    <text evidence="2">The sequence shown here is derived from an EMBL/GenBank/DDBJ whole genome shotgun (WGS) entry which is preliminary data.</text>
</comment>
<dbReference type="Gene3D" id="3.30.70.1290">
    <property type="entry name" value="Transposase IS200-like"/>
    <property type="match status" value="1"/>
</dbReference>
<dbReference type="Pfam" id="PF01797">
    <property type="entry name" value="Y1_Tnp"/>
    <property type="match status" value="1"/>
</dbReference>
<dbReference type="PANTHER" id="PTHR36966">
    <property type="entry name" value="REP-ASSOCIATED TYROSINE TRANSPOSASE"/>
    <property type="match status" value="1"/>
</dbReference>
<dbReference type="InterPro" id="IPR002686">
    <property type="entry name" value="Transposase_17"/>
</dbReference>
<dbReference type="Proteomes" id="UP000034516">
    <property type="component" value="Unassembled WGS sequence"/>
</dbReference>
<dbReference type="GO" id="GO:0006313">
    <property type="term" value="P:DNA transposition"/>
    <property type="evidence" value="ECO:0007669"/>
    <property type="project" value="InterPro"/>
</dbReference>
<dbReference type="AlphaFoldDB" id="A0A0G0Z2W3"/>
<feature type="domain" description="Transposase IS200-like" evidence="1">
    <location>
        <begin position="13"/>
        <end position="177"/>
    </location>
</feature>
<evidence type="ECO:0000313" key="3">
    <source>
        <dbReference type="Proteomes" id="UP000034516"/>
    </source>
</evidence>
<sequence length="202" mass="24363">MFLHRDSQKRFYGQDYVYFVVTKTSDNYPYFREPIFCELLIEELKICEQLKRFKLYAFSVICDHLNLLVQPGDEYNISKILQSIKKETARDINYIINYHKGHIHKGDIPECRLQGEQYSRHYDQTFIVPKLSIFCHEFIKKYPGQPFPKFQWQKSFYSHVVANDSDFENHFNYTVHNPEKHNLPADWQYSSLHYPELVEVSF</sequence>
<dbReference type="EMBL" id="LCCW01000004">
    <property type="protein sequence ID" value="KKS43084.1"/>
    <property type="molecule type" value="Genomic_DNA"/>
</dbReference>
<dbReference type="InterPro" id="IPR052715">
    <property type="entry name" value="RAYT_transposase"/>
</dbReference>
<evidence type="ECO:0000313" key="2">
    <source>
        <dbReference type="EMBL" id="KKS43084.1"/>
    </source>
</evidence>
<dbReference type="InterPro" id="IPR036515">
    <property type="entry name" value="Transposase_17_sf"/>
</dbReference>
<dbReference type="SUPFAM" id="SSF143422">
    <property type="entry name" value="Transposase IS200-like"/>
    <property type="match status" value="1"/>
</dbReference>
<evidence type="ECO:0000259" key="1">
    <source>
        <dbReference type="SMART" id="SM01321"/>
    </source>
</evidence>
<gene>
    <name evidence="2" type="ORF">UV02_C0004G0018</name>
</gene>
<reference evidence="2 3" key="1">
    <citation type="journal article" date="2015" name="Nature">
        <title>rRNA introns, odd ribosomes, and small enigmatic genomes across a large radiation of phyla.</title>
        <authorList>
            <person name="Brown C.T."/>
            <person name="Hug L.A."/>
            <person name="Thomas B.C."/>
            <person name="Sharon I."/>
            <person name="Castelle C.J."/>
            <person name="Singh A."/>
            <person name="Wilkins M.J."/>
            <person name="Williams K.H."/>
            <person name="Banfield J.F."/>
        </authorList>
    </citation>
    <scope>NUCLEOTIDE SEQUENCE [LARGE SCALE GENOMIC DNA]</scope>
</reference>
<dbReference type="PANTHER" id="PTHR36966:SF1">
    <property type="entry name" value="REP-ASSOCIATED TYROSINE TRANSPOSASE"/>
    <property type="match status" value="1"/>
</dbReference>